<feature type="region of interest" description="Disordered" evidence="2">
    <location>
        <begin position="361"/>
        <end position="385"/>
    </location>
</feature>
<feature type="compositionally biased region" description="Polar residues" evidence="2">
    <location>
        <begin position="715"/>
        <end position="738"/>
    </location>
</feature>
<evidence type="ECO:0000313" key="3">
    <source>
        <dbReference type="EMBL" id="KAL2066561.1"/>
    </source>
</evidence>
<feature type="compositionally biased region" description="Low complexity" evidence="2">
    <location>
        <begin position="621"/>
        <end position="651"/>
    </location>
</feature>
<feature type="region of interest" description="Disordered" evidence="2">
    <location>
        <begin position="529"/>
        <end position="804"/>
    </location>
</feature>
<accession>A0ABR4CAS7</accession>
<protein>
    <recommendedName>
        <fullName evidence="5">Nuclear RNA binding protein</fullName>
    </recommendedName>
</protein>
<organism evidence="3 4">
    <name type="scientific">Oculimacula yallundae</name>
    <dbReference type="NCBI Taxonomy" id="86028"/>
    <lineage>
        <taxon>Eukaryota</taxon>
        <taxon>Fungi</taxon>
        <taxon>Dikarya</taxon>
        <taxon>Ascomycota</taxon>
        <taxon>Pezizomycotina</taxon>
        <taxon>Leotiomycetes</taxon>
        <taxon>Helotiales</taxon>
        <taxon>Ploettnerulaceae</taxon>
        <taxon>Oculimacula</taxon>
    </lineage>
</organism>
<feature type="compositionally biased region" description="Acidic residues" evidence="2">
    <location>
        <begin position="602"/>
        <end position="616"/>
    </location>
</feature>
<feature type="compositionally biased region" description="Basic residues" evidence="2">
    <location>
        <begin position="158"/>
        <end position="168"/>
    </location>
</feature>
<proteinExistence type="predicted"/>
<feature type="region of interest" description="Disordered" evidence="2">
    <location>
        <begin position="248"/>
        <end position="342"/>
    </location>
</feature>
<comment type="caution">
    <text evidence="3">The sequence shown here is derived from an EMBL/GenBank/DDBJ whole genome shotgun (WGS) entry which is preliminary data.</text>
</comment>
<feature type="compositionally biased region" description="Low complexity" evidence="2">
    <location>
        <begin position="414"/>
        <end position="431"/>
    </location>
</feature>
<evidence type="ECO:0000256" key="1">
    <source>
        <dbReference type="SAM" id="Coils"/>
    </source>
</evidence>
<keyword evidence="4" id="KW-1185">Reference proteome</keyword>
<feature type="region of interest" description="Disordered" evidence="2">
    <location>
        <begin position="414"/>
        <end position="434"/>
    </location>
</feature>
<gene>
    <name evidence="3" type="ORF">VTL71DRAFT_2632</name>
</gene>
<feature type="compositionally biased region" description="Pro residues" evidence="2">
    <location>
        <begin position="689"/>
        <end position="703"/>
    </location>
</feature>
<feature type="region of interest" description="Disordered" evidence="2">
    <location>
        <begin position="819"/>
        <end position="865"/>
    </location>
</feature>
<feature type="coiled-coil region" evidence="1">
    <location>
        <begin position="211"/>
        <end position="248"/>
    </location>
</feature>
<feature type="compositionally biased region" description="Basic and acidic residues" evidence="2">
    <location>
        <begin position="265"/>
        <end position="275"/>
    </location>
</feature>
<dbReference type="Proteomes" id="UP001595075">
    <property type="component" value="Unassembled WGS sequence"/>
</dbReference>
<feature type="region of interest" description="Disordered" evidence="2">
    <location>
        <begin position="1"/>
        <end position="188"/>
    </location>
</feature>
<dbReference type="EMBL" id="JAZHXI010000011">
    <property type="protein sequence ID" value="KAL2066561.1"/>
    <property type="molecule type" value="Genomic_DNA"/>
</dbReference>
<feature type="compositionally biased region" description="Polar residues" evidence="2">
    <location>
        <begin position="170"/>
        <end position="188"/>
    </location>
</feature>
<name>A0ABR4CAS7_9HELO</name>
<evidence type="ECO:0000256" key="2">
    <source>
        <dbReference type="SAM" id="MobiDB-lite"/>
    </source>
</evidence>
<keyword evidence="1" id="KW-0175">Coiled coil</keyword>
<sequence length="865" mass="94239">MASTHQVRGRSRNRSDERTTTTSVDSTPKPGTKRLFSNRESRQLASSENAELNTQTADGESHSDKRHRSSDWPLPNPNTNPSPSSASSRHRIHTHKTPQSPSSSSHRSRARSSVRPSKFVEGSMNDRVSQMPPVPYLEPEDEFLSEYNTAGCGEGGRGRKLTRSRIFTHHPNTSVAESSTNQSDASRSSSLFRFGKSIAASFNPTNWKFWSKEHEQQAEEEDEEAAQLRVLKERREKAERIYQELKESGHFRDSAVGPRLFAPASERKAGKHDSGIDFGDLDMSSSGRGSSSIEEKRNGRVFLEPPQSKYAQRGQSPASNYEGSVAQSNTSTPRNFTFKKPSLANLRRGSLSNIKSAFVGDSSTSVNDQQHQARRIPSRKDLHKQQKLVKRVSNLEERLKQARQQLAVALNEPLPSAPASASGTPTSQAPSRVSRNRFVPGALSSLPSERLLSGYVSSEAEDGEMGRGIGQAVSTDLGTGDMSYMSGGLEDLEENTPAAGASLYSQEDRQADNVMQSVEDDNLARLEPFASIEDTSHASGITPTKPKDTEMPLPDYEDEELTPKPKIKLNNQTEPIKALEPTKKRKSIFERIPDDGGAYNPSDDEEDNEDDLESDIVSEVSSLAKPKTLTKSKSTSTTTSRASSSRSKGPTLLLQHPRKLQKVVSGPKNTKVSGVKASDAKSSVSTATLPPPPTRTAPPPPPSASSASNHPTKPKTLQKSNTLKKTSLAPTSLGNRQQSASPPPSSATFTSPELKYTKPTRTHVLTPMKAALRKRDDVDVREEEEDEYEYEDGDAVPPMPPMPKAVRLASGEIVKTEGMVKPLKTKGKKVGAGKNEAGGSGGEKEGVGMSASVSKQSFEWPDDVF</sequence>
<evidence type="ECO:0008006" key="5">
    <source>
        <dbReference type="Google" id="ProtNLM"/>
    </source>
</evidence>
<feature type="compositionally biased region" description="Polar residues" evidence="2">
    <location>
        <begin position="43"/>
        <end position="58"/>
    </location>
</feature>
<reference evidence="3 4" key="1">
    <citation type="journal article" date="2024" name="Commun. Biol.">
        <title>Comparative genomic analysis of thermophilic fungi reveals convergent evolutionary adaptations and gene losses.</title>
        <authorList>
            <person name="Steindorff A.S."/>
            <person name="Aguilar-Pontes M.V."/>
            <person name="Robinson A.J."/>
            <person name="Andreopoulos B."/>
            <person name="LaButti K."/>
            <person name="Kuo A."/>
            <person name="Mondo S."/>
            <person name="Riley R."/>
            <person name="Otillar R."/>
            <person name="Haridas S."/>
            <person name="Lipzen A."/>
            <person name="Grimwood J."/>
            <person name="Schmutz J."/>
            <person name="Clum A."/>
            <person name="Reid I.D."/>
            <person name="Moisan M.C."/>
            <person name="Butler G."/>
            <person name="Nguyen T.T.M."/>
            <person name="Dewar K."/>
            <person name="Conant G."/>
            <person name="Drula E."/>
            <person name="Henrissat B."/>
            <person name="Hansel C."/>
            <person name="Singer S."/>
            <person name="Hutchinson M.I."/>
            <person name="de Vries R.P."/>
            <person name="Natvig D.O."/>
            <person name="Powell A.J."/>
            <person name="Tsang A."/>
            <person name="Grigoriev I.V."/>
        </authorList>
    </citation>
    <scope>NUCLEOTIDE SEQUENCE [LARGE SCALE GENOMIC DNA]</scope>
    <source>
        <strain evidence="3 4">CBS 494.80</strain>
    </source>
</reference>
<feature type="compositionally biased region" description="Polar residues" evidence="2">
    <location>
        <begin position="309"/>
        <end position="335"/>
    </location>
</feature>
<evidence type="ECO:0000313" key="4">
    <source>
        <dbReference type="Proteomes" id="UP001595075"/>
    </source>
</evidence>
<feature type="compositionally biased region" description="Polar residues" evidence="2">
    <location>
        <begin position="361"/>
        <end position="370"/>
    </location>
</feature>
<feature type="coiled-coil region" evidence="1">
    <location>
        <begin position="385"/>
        <end position="412"/>
    </location>
</feature>
<feature type="compositionally biased region" description="Acidic residues" evidence="2">
    <location>
        <begin position="779"/>
        <end position="794"/>
    </location>
</feature>